<dbReference type="PROSITE" id="PS51477">
    <property type="entry name" value="PAH"/>
    <property type="match status" value="1"/>
</dbReference>
<dbReference type="PANTHER" id="PTHR16088">
    <property type="entry name" value="YY1 ASSOCIATED PROTEIN-RELATED"/>
    <property type="match status" value="1"/>
</dbReference>
<evidence type="ECO:0008006" key="10">
    <source>
        <dbReference type="Google" id="ProtNLM"/>
    </source>
</evidence>
<dbReference type="InterPro" id="IPR009057">
    <property type="entry name" value="Homeodomain-like_sf"/>
</dbReference>
<dbReference type="InterPro" id="IPR036600">
    <property type="entry name" value="PAH_sf"/>
</dbReference>
<dbReference type="SUPFAM" id="SSF46689">
    <property type="entry name" value="Homeodomain-like"/>
    <property type="match status" value="1"/>
</dbReference>
<evidence type="ECO:0000256" key="7">
    <source>
        <dbReference type="SAM" id="MobiDB-lite"/>
    </source>
</evidence>
<evidence type="ECO:0000256" key="6">
    <source>
        <dbReference type="SAM" id="Coils"/>
    </source>
</evidence>
<evidence type="ECO:0000256" key="1">
    <source>
        <dbReference type="ARBA" id="ARBA00004123"/>
    </source>
</evidence>
<evidence type="ECO:0000256" key="5">
    <source>
        <dbReference type="PROSITE-ProRule" id="PRU00810"/>
    </source>
</evidence>
<protein>
    <recommendedName>
        <fullName evidence="10">Myb-like domain-containing protein</fullName>
    </recommendedName>
</protein>
<dbReference type="InterPro" id="IPR052435">
    <property type="entry name" value="YY1-Transcr_Regul"/>
</dbReference>
<feature type="compositionally biased region" description="Basic and acidic residues" evidence="7">
    <location>
        <begin position="505"/>
        <end position="523"/>
    </location>
</feature>
<evidence type="ECO:0000256" key="2">
    <source>
        <dbReference type="ARBA" id="ARBA00023015"/>
    </source>
</evidence>
<accession>A0ABR1ANM3</accession>
<evidence type="ECO:0000313" key="8">
    <source>
        <dbReference type="EMBL" id="KAK6623984.1"/>
    </source>
</evidence>
<comment type="caution">
    <text evidence="8">The sequence shown here is derived from an EMBL/GenBank/DDBJ whole genome shotgun (WGS) entry which is preliminary data.</text>
</comment>
<keyword evidence="4 5" id="KW-0539">Nucleus</keyword>
<dbReference type="Pfam" id="PF21227">
    <property type="entry name" value="Myb_DNA-binding_7"/>
    <property type="match status" value="1"/>
</dbReference>
<dbReference type="Gene3D" id="1.10.10.60">
    <property type="entry name" value="Homeodomain-like"/>
    <property type="match status" value="1"/>
</dbReference>
<feature type="region of interest" description="Disordered" evidence="7">
    <location>
        <begin position="505"/>
        <end position="528"/>
    </location>
</feature>
<feature type="coiled-coil region" evidence="6">
    <location>
        <begin position="144"/>
        <end position="171"/>
    </location>
</feature>
<feature type="region of interest" description="Disordered" evidence="7">
    <location>
        <begin position="569"/>
        <end position="613"/>
    </location>
</feature>
<keyword evidence="3" id="KW-0804">Transcription</keyword>
<sequence length="743" mass="84320">MTSTESLQVVKKVNDAAKKSPLKVVSPILKKYTGHRQGKIKNKLKFPRVLHGGRTKQSPIKPQLKTILPKTNAGNVIILEPDLLPCALNLLKRKRKEDENGSDCCSEQIEIEINTSEGIQQKECNIKGTKPKLLPNNKKKVKCMKNLEASLELLDLNNDTLKEKKEQAFAENYLMRVQQRLKEKEESLYHQFLDLICDFQVNQISVCDLYRKVKSLFVCHSDLTEDFVAFLTPEQAVECGVFMEHLLLTSMSDFLNMIDIYFAKSPQQIKKIHSVLESLASQPNVNTEAVVSTVLPLLKGNPVLKDYFIHLLPDTRPPDNFCIDYEEVEYSELNSDVSDDEDNVEMIHLPEVEDHYGGDLCPCNCHNEKKKELGEHCVSCSLKFINGKVFLQNGKLLRPARVVFDDYDLDYHRERLAPKLYPKRNKKKQRHGMFKDNVSPTKSCNLSSDEFKSDIEEDDRGRIKFLSCKSPRANRKKSVSPKHCDKAASRCILLEPKSDLFDYCEEKPKESPKEEEKPLKVDVDSPQSLQKKTEQIELTIISQENTLKDQEEGEMPAKLLDLPKIDVEEETGETEKQLPVLDGLHPTPSPPVPVASELPPVAEKERSHSPPVLSIPETANSIFANSKPILSLLETLDESKNSGLHLVNADAGQELSSSEVKATSVKVEGDVKEANVESDEMETPWKIEEDRVILQTLQVEENCEETFMKIGKSIPRRSVKDIKNRFAELMNILYEMKTKTGGR</sequence>
<evidence type="ECO:0000256" key="4">
    <source>
        <dbReference type="ARBA" id="ARBA00023242"/>
    </source>
</evidence>
<dbReference type="SUPFAM" id="SSF47762">
    <property type="entry name" value="PAH2 domain"/>
    <property type="match status" value="1"/>
</dbReference>
<reference evidence="8 9" key="1">
    <citation type="submission" date="2023-09" db="EMBL/GenBank/DDBJ databases">
        <title>Genomes of two closely related lineages of the louse Polyplax serrata with different host specificities.</title>
        <authorList>
            <person name="Martinu J."/>
            <person name="Tarabai H."/>
            <person name="Stefka J."/>
            <person name="Hypsa V."/>
        </authorList>
    </citation>
    <scope>NUCLEOTIDE SEQUENCE [LARGE SCALE GENOMIC DNA]</scope>
    <source>
        <strain evidence="8">98ZLc_SE</strain>
    </source>
</reference>
<dbReference type="Proteomes" id="UP001359485">
    <property type="component" value="Unassembled WGS sequence"/>
</dbReference>
<keyword evidence="9" id="KW-1185">Reference proteome</keyword>
<organism evidence="8 9">
    <name type="scientific">Polyplax serrata</name>
    <name type="common">Common mouse louse</name>
    <dbReference type="NCBI Taxonomy" id="468196"/>
    <lineage>
        <taxon>Eukaryota</taxon>
        <taxon>Metazoa</taxon>
        <taxon>Ecdysozoa</taxon>
        <taxon>Arthropoda</taxon>
        <taxon>Hexapoda</taxon>
        <taxon>Insecta</taxon>
        <taxon>Pterygota</taxon>
        <taxon>Neoptera</taxon>
        <taxon>Paraneoptera</taxon>
        <taxon>Psocodea</taxon>
        <taxon>Troctomorpha</taxon>
        <taxon>Phthiraptera</taxon>
        <taxon>Anoplura</taxon>
        <taxon>Polyplacidae</taxon>
        <taxon>Polyplax</taxon>
    </lineage>
</organism>
<keyword evidence="6" id="KW-0175">Coiled coil</keyword>
<dbReference type="EMBL" id="JAWJWF010000046">
    <property type="protein sequence ID" value="KAK6623984.1"/>
    <property type="molecule type" value="Genomic_DNA"/>
</dbReference>
<evidence type="ECO:0000313" key="9">
    <source>
        <dbReference type="Proteomes" id="UP001359485"/>
    </source>
</evidence>
<gene>
    <name evidence="8" type="ORF">RUM44_010841</name>
</gene>
<dbReference type="Pfam" id="PF02671">
    <property type="entry name" value="PAH"/>
    <property type="match status" value="1"/>
</dbReference>
<dbReference type="Gene3D" id="1.20.1160.11">
    <property type="entry name" value="Paired amphipathic helix"/>
    <property type="match status" value="1"/>
</dbReference>
<dbReference type="PANTHER" id="PTHR16088:SF3">
    <property type="entry name" value="GON-4-LIKE PROTEIN"/>
    <property type="match status" value="1"/>
</dbReference>
<keyword evidence="2" id="KW-0805">Transcription regulation</keyword>
<proteinExistence type="predicted"/>
<dbReference type="InterPro" id="IPR003822">
    <property type="entry name" value="PAH"/>
</dbReference>
<evidence type="ECO:0000256" key="3">
    <source>
        <dbReference type="ARBA" id="ARBA00023163"/>
    </source>
</evidence>
<name>A0ABR1ANM3_POLSC</name>
<comment type="subcellular location">
    <subcellularLocation>
        <location evidence="1 5">Nucleus</location>
    </subcellularLocation>
</comment>